<evidence type="ECO:0000256" key="1">
    <source>
        <dbReference type="ARBA" id="ARBA00008791"/>
    </source>
</evidence>
<dbReference type="InterPro" id="IPR014729">
    <property type="entry name" value="Rossmann-like_a/b/a_fold"/>
</dbReference>
<dbReference type="Proteomes" id="UP000672602">
    <property type="component" value="Unassembled WGS sequence"/>
</dbReference>
<dbReference type="EMBL" id="JAGMWN010000003">
    <property type="protein sequence ID" value="MBP5856735.1"/>
    <property type="molecule type" value="Genomic_DNA"/>
</dbReference>
<organism evidence="3 4">
    <name type="scientific">Marivibrio halodurans</name>
    <dbReference type="NCBI Taxonomy" id="2039722"/>
    <lineage>
        <taxon>Bacteria</taxon>
        <taxon>Pseudomonadati</taxon>
        <taxon>Pseudomonadota</taxon>
        <taxon>Alphaproteobacteria</taxon>
        <taxon>Rhodospirillales</taxon>
        <taxon>Rhodospirillaceae</taxon>
        <taxon>Marivibrio</taxon>
    </lineage>
</organism>
<dbReference type="PANTHER" id="PTHR46268">
    <property type="entry name" value="STRESS RESPONSE PROTEIN NHAX"/>
    <property type="match status" value="1"/>
</dbReference>
<comment type="similarity">
    <text evidence="1">Belongs to the universal stress protein A family.</text>
</comment>
<proteinExistence type="inferred from homology"/>
<comment type="caution">
    <text evidence="3">The sequence shown here is derived from an EMBL/GenBank/DDBJ whole genome shotgun (WGS) entry which is preliminary data.</text>
</comment>
<dbReference type="AlphaFoldDB" id="A0A8J7RYJ2"/>
<dbReference type="InterPro" id="IPR006015">
    <property type="entry name" value="Universal_stress_UspA"/>
</dbReference>
<gene>
    <name evidence="3" type="ORF">KAJ83_06925</name>
</gene>
<dbReference type="Pfam" id="PF00582">
    <property type="entry name" value="Usp"/>
    <property type="match status" value="1"/>
</dbReference>
<reference evidence="3" key="1">
    <citation type="submission" date="2021-04" db="EMBL/GenBank/DDBJ databases">
        <authorList>
            <person name="Zhang D.-C."/>
        </authorList>
    </citation>
    <scope>NUCLEOTIDE SEQUENCE</scope>
    <source>
        <strain evidence="3">CGMCC 1.15697</strain>
    </source>
</reference>
<evidence type="ECO:0000313" key="4">
    <source>
        <dbReference type="Proteomes" id="UP000672602"/>
    </source>
</evidence>
<protein>
    <submittedName>
        <fullName evidence="3">Universal stress protein</fullName>
    </submittedName>
</protein>
<feature type="domain" description="UspA" evidence="2">
    <location>
        <begin position="5"/>
        <end position="148"/>
    </location>
</feature>
<dbReference type="PANTHER" id="PTHR46268:SF6">
    <property type="entry name" value="UNIVERSAL STRESS PROTEIN UP12"/>
    <property type="match status" value="1"/>
</dbReference>
<dbReference type="InterPro" id="IPR006016">
    <property type="entry name" value="UspA"/>
</dbReference>
<dbReference type="SUPFAM" id="SSF52402">
    <property type="entry name" value="Adenine nucleotide alpha hydrolases-like"/>
    <property type="match status" value="1"/>
</dbReference>
<dbReference type="PRINTS" id="PR01438">
    <property type="entry name" value="UNVRSLSTRESS"/>
</dbReference>
<keyword evidence="4" id="KW-1185">Reference proteome</keyword>
<dbReference type="CDD" id="cd00293">
    <property type="entry name" value="USP-like"/>
    <property type="match status" value="1"/>
</dbReference>
<name>A0A8J7RYJ2_9PROT</name>
<evidence type="ECO:0000313" key="3">
    <source>
        <dbReference type="EMBL" id="MBP5856735.1"/>
    </source>
</evidence>
<evidence type="ECO:0000259" key="2">
    <source>
        <dbReference type="Pfam" id="PF00582"/>
    </source>
</evidence>
<dbReference type="RefSeq" id="WP_210681329.1">
    <property type="nucleotide sequence ID" value="NZ_JAGMWN010000003.1"/>
</dbReference>
<dbReference type="Gene3D" id="3.40.50.620">
    <property type="entry name" value="HUPs"/>
    <property type="match status" value="1"/>
</dbReference>
<sequence length="148" mass="15893">MSALFTRILCPIDGSANAEAAMEMAVGLQKAHGAELWLVTVFRHHSLLEASMSMVRPEDPGNVDDSLRDYASEVSEAGKKRAIEFGADPVRAFVKRGPPARTIVAFAKDHDCDLIVLGSRGLGDIESYLLGSVSHKVTSLSECPVLVV</sequence>
<accession>A0A8J7RYJ2</accession>